<evidence type="ECO:0000313" key="3">
    <source>
        <dbReference type="EnsemblProtists" id="PYU1_T002656"/>
    </source>
</evidence>
<evidence type="ECO:0000313" key="4">
    <source>
        <dbReference type="Proteomes" id="UP000019132"/>
    </source>
</evidence>
<dbReference type="EnsemblProtists" id="PYU1_T002656">
    <property type="protein sequence ID" value="PYU1_T002656"/>
    <property type="gene ID" value="PYU1_G002653"/>
</dbReference>
<feature type="region of interest" description="Disordered" evidence="1">
    <location>
        <begin position="482"/>
        <end position="515"/>
    </location>
</feature>
<dbReference type="eggNOG" id="ENOG502R9KV">
    <property type="taxonomic scope" value="Eukaryota"/>
</dbReference>
<name>K3WCG5_GLOUD</name>
<dbReference type="InterPro" id="IPR033467">
    <property type="entry name" value="Tesmin/TSO1-like_CXC"/>
</dbReference>
<protein>
    <recommendedName>
        <fullName evidence="2">Tesmin/TSO1-like CXC domain-containing protein</fullName>
    </recommendedName>
</protein>
<sequence length="779" mass="82550">MDPQYATGQRPTQQQQQLGDADEMQHMWQFLDSTLTTGTTPNGMPPTPALDAAHAHDMNGNSNSNAVMMAAQYGVDASASGSSGAVLASSHEANAATMLHPTAASRQQQTSPHDTRESTLNDDENGMYNELGDVFSMFFNIDSDEPQQHHLGGNAAAALAYAQAQQMNNASGGNNVAAGAPRYVDSGAVDNAGNQKVQLPRSASASSNHSGMDSISPGLLGYPSMSPATINWLQSLAKSTSSESLSGLVSPATLYGTPSALLPGSASGNLVGDGTDALERTQSCEMIDWKAYNEAGEKAQKDVPKWRVIPQHGPHADPTTAANSNGNAYQQHASSSAKPPTGSVTIHNIDTGARMDNAPATSEGGLRNHFTRQFQTIKSTVVSLVGALSSVEETAARQPYQATQGSYTGGVPGAPASSQPMFSPSAQEQLDLAAKKMAEEKNKRKAIISPEYVQYGSNSVSSAPLPGGGLFGESISTSIKSEPDHLSTQFASQVPDPTGRRPSKKSLHQTGYPSQGISLDQVQQPQATFSVQEQDDPNSSAIRCKCTGKCRNARCACVKAGFVCGVHCKCVSCANPFVPMEKEGINVQKMVQDVCLMQFLSKVKDMQELLDSTVTYECCNGEVQVKKTIENGFTCPTCQVHYTYSWCSNRLCHDQKKPRKHCAKCRRCGDHRNEHCDDCNHCYFAGVANSFSCSCKGGKTGRAVIPNINRDNDASGLRGKSEGGNNLALNASSHSRDENVNPLLNQSSSNASQTNSSGGNIANGLSSSEAEKDDACPVQ</sequence>
<keyword evidence="4" id="KW-1185">Reference proteome</keyword>
<reference evidence="4" key="1">
    <citation type="journal article" date="2010" name="Genome Biol.">
        <title>Genome sequence of the necrotrophic plant pathogen Pythium ultimum reveals original pathogenicity mechanisms and effector repertoire.</title>
        <authorList>
            <person name="Levesque C.A."/>
            <person name="Brouwer H."/>
            <person name="Cano L."/>
            <person name="Hamilton J.P."/>
            <person name="Holt C."/>
            <person name="Huitema E."/>
            <person name="Raffaele S."/>
            <person name="Robideau G.P."/>
            <person name="Thines M."/>
            <person name="Win J."/>
            <person name="Zerillo M.M."/>
            <person name="Beakes G.W."/>
            <person name="Boore J.L."/>
            <person name="Busam D."/>
            <person name="Dumas B."/>
            <person name="Ferriera S."/>
            <person name="Fuerstenberg S.I."/>
            <person name="Gachon C.M."/>
            <person name="Gaulin E."/>
            <person name="Govers F."/>
            <person name="Grenville-Briggs L."/>
            <person name="Horner N."/>
            <person name="Hostetler J."/>
            <person name="Jiang R.H."/>
            <person name="Johnson J."/>
            <person name="Krajaejun T."/>
            <person name="Lin H."/>
            <person name="Meijer H.J."/>
            <person name="Moore B."/>
            <person name="Morris P."/>
            <person name="Phuntmart V."/>
            <person name="Puiu D."/>
            <person name="Shetty J."/>
            <person name="Stajich J.E."/>
            <person name="Tripathy S."/>
            <person name="Wawra S."/>
            <person name="van West P."/>
            <person name="Whitty B.R."/>
            <person name="Coutinho P.M."/>
            <person name="Henrissat B."/>
            <person name="Martin F."/>
            <person name="Thomas P.D."/>
            <person name="Tyler B.M."/>
            <person name="De Vries R.P."/>
            <person name="Kamoun S."/>
            <person name="Yandell M."/>
            <person name="Tisserat N."/>
            <person name="Buell C.R."/>
        </authorList>
    </citation>
    <scope>NUCLEOTIDE SEQUENCE</scope>
    <source>
        <strain evidence="4">DAOM:BR144</strain>
    </source>
</reference>
<feature type="compositionally biased region" description="Polar residues" evidence="1">
    <location>
        <begin position="482"/>
        <end position="492"/>
    </location>
</feature>
<feature type="compositionally biased region" description="Polar residues" evidence="1">
    <location>
        <begin position="723"/>
        <end position="733"/>
    </location>
</feature>
<feature type="region of interest" description="Disordered" evidence="1">
    <location>
        <begin position="400"/>
        <end position="425"/>
    </location>
</feature>
<reference evidence="3" key="3">
    <citation type="submission" date="2015-02" db="UniProtKB">
        <authorList>
            <consortium name="EnsemblProtists"/>
        </authorList>
    </citation>
    <scope>IDENTIFICATION</scope>
    <source>
        <strain evidence="3">DAOM BR144</strain>
    </source>
</reference>
<feature type="region of interest" description="Disordered" evidence="1">
    <location>
        <begin position="1"/>
        <end position="21"/>
    </location>
</feature>
<organism evidence="3 4">
    <name type="scientific">Globisporangium ultimum (strain ATCC 200006 / CBS 805.95 / DAOM BR144)</name>
    <name type="common">Pythium ultimum</name>
    <dbReference type="NCBI Taxonomy" id="431595"/>
    <lineage>
        <taxon>Eukaryota</taxon>
        <taxon>Sar</taxon>
        <taxon>Stramenopiles</taxon>
        <taxon>Oomycota</taxon>
        <taxon>Peronosporomycetes</taxon>
        <taxon>Pythiales</taxon>
        <taxon>Pythiaceae</taxon>
        <taxon>Globisporangium</taxon>
    </lineage>
</organism>
<feature type="compositionally biased region" description="Basic and acidic residues" evidence="1">
    <location>
        <begin position="769"/>
        <end position="779"/>
    </location>
</feature>
<evidence type="ECO:0000259" key="2">
    <source>
        <dbReference type="SMART" id="SM01114"/>
    </source>
</evidence>
<evidence type="ECO:0000256" key="1">
    <source>
        <dbReference type="SAM" id="MobiDB-lite"/>
    </source>
</evidence>
<feature type="region of interest" description="Disordered" evidence="1">
    <location>
        <begin position="707"/>
        <end position="779"/>
    </location>
</feature>
<dbReference type="AlphaFoldDB" id="K3WCG5"/>
<feature type="compositionally biased region" description="Polar residues" evidence="1">
    <location>
        <begin position="1"/>
        <end position="12"/>
    </location>
</feature>
<feature type="domain" description="Tesmin/TSO1-like CXC" evidence="2">
    <location>
        <begin position="539"/>
        <end position="579"/>
    </location>
</feature>
<feature type="region of interest" description="Disordered" evidence="1">
    <location>
        <begin position="101"/>
        <end position="122"/>
    </location>
</feature>
<feature type="compositionally biased region" description="Polar residues" evidence="1">
    <location>
        <begin position="416"/>
        <end position="425"/>
    </location>
</feature>
<dbReference type="Proteomes" id="UP000019132">
    <property type="component" value="Unassembled WGS sequence"/>
</dbReference>
<dbReference type="HOGENOM" id="CLU_027619_0_0_1"/>
<dbReference type="InParanoid" id="K3WCG5"/>
<feature type="region of interest" description="Disordered" evidence="1">
    <location>
        <begin position="312"/>
        <end position="348"/>
    </location>
</feature>
<dbReference type="EMBL" id="GL376628">
    <property type="status" value="NOT_ANNOTATED_CDS"/>
    <property type="molecule type" value="Genomic_DNA"/>
</dbReference>
<dbReference type="SMART" id="SM01114">
    <property type="entry name" value="CXC"/>
    <property type="match status" value="1"/>
</dbReference>
<proteinExistence type="predicted"/>
<reference evidence="4" key="2">
    <citation type="submission" date="2010-04" db="EMBL/GenBank/DDBJ databases">
        <authorList>
            <person name="Buell R."/>
            <person name="Hamilton J."/>
            <person name="Hostetler J."/>
        </authorList>
    </citation>
    <scope>NUCLEOTIDE SEQUENCE [LARGE SCALE GENOMIC DNA]</scope>
    <source>
        <strain evidence="4">DAOM:BR144</strain>
    </source>
</reference>
<feature type="compositionally biased region" description="Polar residues" evidence="1">
    <location>
        <begin position="320"/>
        <end position="348"/>
    </location>
</feature>
<accession>K3WCG5</accession>
<feature type="compositionally biased region" description="Low complexity" evidence="1">
    <location>
        <begin position="745"/>
        <end position="760"/>
    </location>
</feature>
<dbReference type="STRING" id="431595.K3WCG5"/>
<dbReference type="VEuPathDB" id="FungiDB:PYU1_G002653"/>